<proteinExistence type="predicted"/>
<reference evidence="2 3" key="1">
    <citation type="journal article" date="2018" name="Biodegradation">
        <title>1,4-Dioxane degradation characteristics of Rhodococcus aetherivorans JCM 14343.</title>
        <authorList>
            <person name="Inoue D."/>
            <person name="Tsunoda T."/>
            <person name="Yamamoto N."/>
            <person name="Ike M."/>
            <person name="Sei K."/>
        </authorList>
    </citation>
    <scope>NUCLEOTIDE SEQUENCE [LARGE SCALE GENOMIC DNA]</scope>
    <source>
        <strain evidence="2 3">JCM 14343</strain>
    </source>
</reference>
<name>A0ABQ0YRA4_9NOCA</name>
<feature type="compositionally biased region" description="Basic residues" evidence="1">
    <location>
        <begin position="79"/>
        <end position="88"/>
    </location>
</feature>
<evidence type="ECO:0008006" key="4">
    <source>
        <dbReference type="Google" id="ProtNLM"/>
    </source>
</evidence>
<evidence type="ECO:0000313" key="2">
    <source>
        <dbReference type="EMBL" id="GES39130.1"/>
    </source>
</evidence>
<evidence type="ECO:0000313" key="3">
    <source>
        <dbReference type="Proteomes" id="UP000325466"/>
    </source>
</evidence>
<organism evidence="2 3">
    <name type="scientific">Rhodococcus aetherivorans</name>
    <dbReference type="NCBI Taxonomy" id="191292"/>
    <lineage>
        <taxon>Bacteria</taxon>
        <taxon>Bacillati</taxon>
        <taxon>Actinomycetota</taxon>
        <taxon>Actinomycetes</taxon>
        <taxon>Mycobacteriales</taxon>
        <taxon>Nocardiaceae</taxon>
        <taxon>Rhodococcus</taxon>
    </lineage>
</organism>
<gene>
    <name evidence="2" type="ORF">RAJCM14343_4398</name>
</gene>
<protein>
    <recommendedName>
        <fullName evidence="4">Mobile element protein</fullName>
    </recommendedName>
</protein>
<keyword evidence="3" id="KW-1185">Reference proteome</keyword>
<dbReference type="EMBL" id="BLAH01000110">
    <property type="protein sequence ID" value="GES39130.1"/>
    <property type="molecule type" value="Genomic_DNA"/>
</dbReference>
<feature type="region of interest" description="Disordered" evidence="1">
    <location>
        <begin position="78"/>
        <end position="105"/>
    </location>
</feature>
<sequence>MALLAVVRPHGTGPRRHLARTAFLRWPRRECESPVRGRERPAQALRPPIQYRPDVVPRARRRLIHQFAGRSVTFATSRRTVRRTRRRLRAAETGSPGASAFIRAC</sequence>
<dbReference type="Proteomes" id="UP000325466">
    <property type="component" value="Unassembled WGS sequence"/>
</dbReference>
<evidence type="ECO:0000256" key="1">
    <source>
        <dbReference type="SAM" id="MobiDB-lite"/>
    </source>
</evidence>
<accession>A0ABQ0YRA4</accession>
<comment type="caution">
    <text evidence="2">The sequence shown here is derived from an EMBL/GenBank/DDBJ whole genome shotgun (WGS) entry which is preliminary data.</text>
</comment>